<dbReference type="InterPro" id="IPR007472">
    <property type="entry name" value="N-end_Aminoacyl_Trfase_C"/>
</dbReference>
<evidence type="ECO:0000256" key="1">
    <source>
        <dbReference type="ARBA" id="ARBA00022490"/>
    </source>
</evidence>
<dbReference type="EC" id="2.3.2.29" evidence="4"/>
<keyword evidence="2 4" id="KW-0808">Transferase</keyword>
<comment type="catalytic activity">
    <reaction evidence="4">
        <text>N-terminal L-glutamyl-[protein] + L-leucyl-tRNA(Leu) = N-terminal L-leucyl-L-glutamyl-[protein] + tRNA(Leu) + H(+)</text>
        <dbReference type="Rhea" id="RHEA:50412"/>
        <dbReference type="Rhea" id="RHEA-COMP:9613"/>
        <dbReference type="Rhea" id="RHEA-COMP:9622"/>
        <dbReference type="Rhea" id="RHEA-COMP:12664"/>
        <dbReference type="Rhea" id="RHEA-COMP:12668"/>
        <dbReference type="ChEBI" id="CHEBI:15378"/>
        <dbReference type="ChEBI" id="CHEBI:64721"/>
        <dbReference type="ChEBI" id="CHEBI:78442"/>
        <dbReference type="ChEBI" id="CHEBI:78494"/>
        <dbReference type="ChEBI" id="CHEBI:133041"/>
        <dbReference type="EC" id="2.3.2.29"/>
    </reaction>
</comment>
<dbReference type="RefSeq" id="WP_201090526.1">
    <property type="nucleotide sequence ID" value="NZ_CP067393.1"/>
</dbReference>
<evidence type="ECO:0000259" key="5">
    <source>
        <dbReference type="Pfam" id="PF04376"/>
    </source>
</evidence>
<feature type="domain" description="N-end rule aminoacyl transferase C-terminal" evidence="6">
    <location>
        <begin position="106"/>
        <end position="227"/>
    </location>
</feature>
<dbReference type="InterPro" id="IPR007471">
    <property type="entry name" value="N-end_Aminoacyl_Trfase_N"/>
</dbReference>
<comment type="subcellular location">
    <subcellularLocation>
        <location evidence="4">Cytoplasm</location>
    </subcellularLocation>
</comment>
<reference evidence="7 8" key="1">
    <citation type="submission" date="2021-01" db="EMBL/GenBank/DDBJ databases">
        <title>Entomomonas sp. F2A isolated from a house cricket (Acheta domesticus).</title>
        <authorList>
            <person name="Spergser J."/>
            <person name="Busse H.-J."/>
        </authorList>
    </citation>
    <scope>NUCLEOTIDE SEQUENCE [LARGE SCALE GENOMIC DNA]</scope>
    <source>
        <strain evidence="7 8">F2A</strain>
    </source>
</reference>
<evidence type="ECO:0000256" key="4">
    <source>
        <dbReference type="HAMAP-Rule" id="MF_00689"/>
    </source>
</evidence>
<evidence type="ECO:0000313" key="7">
    <source>
        <dbReference type="EMBL" id="QQP84629.1"/>
    </source>
</evidence>
<gene>
    <name evidence="4" type="primary">bpt</name>
    <name evidence="7" type="ORF">JHT90_09425</name>
</gene>
<dbReference type="NCBIfam" id="NF002342">
    <property type="entry name" value="PRK01305.1-3"/>
    <property type="match status" value="1"/>
</dbReference>
<dbReference type="NCBIfam" id="NF002341">
    <property type="entry name" value="PRK01305.1-1"/>
    <property type="match status" value="1"/>
</dbReference>
<dbReference type="HAMAP" id="MF_00689">
    <property type="entry name" value="Bpt"/>
    <property type="match status" value="1"/>
</dbReference>
<comment type="similarity">
    <text evidence="4">Belongs to the R-transferase family. Bpt subfamily.</text>
</comment>
<dbReference type="KEGG" id="eaz:JHT90_09425"/>
<dbReference type="GO" id="GO:0008914">
    <property type="term" value="F:leucyl-tRNA--protein transferase activity"/>
    <property type="evidence" value="ECO:0007669"/>
    <property type="project" value="UniProtKB-UniRule"/>
</dbReference>
<evidence type="ECO:0000256" key="2">
    <source>
        <dbReference type="ARBA" id="ARBA00022679"/>
    </source>
</evidence>
<dbReference type="PIRSF" id="PIRSF037208">
    <property type="entry name" value="ATE_pro_prd"/>
    <property type="match status" value="1"/>
</dbReference>
<dbReference type="InterPro" id="IPR016181">
    <property type="entry name" value="Acyl_CoA_acyltransferase"/>
</dbReference>
<dbReference type="GO" id="GO:0004057">
    <property type="term" value="F:arginyl-tRNA--protein transferase activity"/>
    <property type="evidence" value="ECO:0007669"/>
    <property type="project" value="InterPro"/>
</dbReference>
<proteinExistence type="inferred from homology"/>
<dbReference type="NCBIfam" id="NF002346">
    <property type="entry name" value="PRK01305.2-3"/>
    <property type="match status" value="1"/>
</dbReference>
<name>A0A974NDM0_9GAMM</name>
<keyword evidence="3 4" id="KW-0012">Acyltransferase</keyword>
<dbReference type="AlphaFoldDB" id="A0A974NDM0"/>
<comment type="catalytic activity">
    <reaction evidence="4">
        <text>N-terminal L-aspartyl-[protein] + L-leucyl-tRNA(Leu) = N-terminal L-leucyl-L-aspartyl-[protein] + tRNA(Leu) + H(+)</text>
        <dbReference type="Rhea" id="RHEA:50420"/>
        <dbReference type="Rhea" id="RHEA-COMP:9613"/>
        <dbReference type="Rhea" id="RHEA-COMP:9622"/>
        <dbReference type="Rhea" id="RHEA-COMP:12669"/>
        <dbReference type="Rhea" id="RHEA-COMP:12674"/>
        <dbReference type="ChEBI" id="CHEBI:15378"/>
        <dbReference type="ChEBI" id="CHEBI:64720"/>
        <dbReference type="ChEBI" id="CHEBI:78442"/>
        <dbReference type="ChEBI" id="CHEBI:78494"/>
        <dbReference type="ChEBI" id="CHEBI:133042"/>
        <dbReference type="EC" id="2.3.2.29"/>
    </reaction>
</comment>
<sequence>MKNDLANINLYLTDPHPCSYLTDQQASTVFVDPNVTLTKKQYTELSSLGFRRSGSYVYQPHCATCHACIAVRVVINQFKPNRQQKRIIRYNQDLQIKQVRPQLTKEYFWLYERYIGMRHKDGDMYPATREQYQSFLVDAPDYCSFYEFRKEGQLLAVAVVDLLQDSLSAVYTFFEPLEHRRSLGQYAILWQIEECKRLGLSYLSLGYWIKNCRKMSYKLQYRSSELFINQRWVRMD</sequence>
<accession>A0A974NDM0</accession>
<keyword evidence="8" id="KW-1185">Reference proteome</keyword>
<evidence type="ECO:0000313" key="8">
    <source>
        <dbReference type="Proteomes" id="UP000595278"/>
    </source>
</evidence>
<dbReference type="PANTHER" id="PTHR21367:SF1">
    <property type="entry name" value="ARGINYL-TRNA--PROTEIN TRANSFERASE 1"/>
    <property type="match status" value="1"/>
</dbReference>
<evidence type="ECO:0000256" key="3">
    <source>
        <dbReference type="ARBA" id="ARBA00023315"/>
    </source>
</evidence>
<protein>
    <recommendedName>
        <fullName evidence="4">Aspartate/glutamate leucyltransferase</fullName>
        <ecNumber evidence="4">2.3.2.29</ecNumber>
    </recommendedName>
</protein>
<dbReference type="InterPro" id="IPR030700">
    <property type="entry name" value="N-end_Aminoacyl_Trfase"/>
</dbReference>
<organism evidence="7 8">
    <name type="scientific">Entomomonas asaccharolytica</name>
    <dbReference type="NCBI Taxonomy" id="2785331"/>
    <lineage>
        <taxon>Bacteria</taxon>
        <taxon>Pseudomonadati</taxon>
        <taxon>Pseudomonadota</taxon>
        <taxon>Gammaproteobacteria</taxon>
        <taxon>Pseudomonadales</taxon>
        <taxon>Pseudomonadaceae</taxon>
        <taxon>Entomomonas</taxon>
    </lineage>
</organism>
<dbReference type="EMBL" id="CP067393">
    <property type="protein sequence ID" value="QQP84629.1"/>
    <property type="molecule type" value="Genomic_DNA"/>
</dbReference>
<dbReference type="PANTHER" id="PTHR21367">
    <property type="entry name" value="ARGININE-TRNA-PROTEIN TRANSFERASE 1"/>
    <property type="match status" value="1"/>
</dbReference>
<comment type="function">
    <text evidence="4">Functions in the N-end rule pathway of protein degradation where it conjugates Leu from its aminoacyl-tRNA to the N-termini of proteins containing an N-terminal aspartate or glutamate.</text>
</comment>
<dbReference type="InterPro" id="IPR017138">
    <property type="entry name" value="Asp_Glu_LeuTrfase"/>
</dbReference>
<dbReference type="SUPFAM" id="SSF55729">
    <property type="entry name" value="Acyl-CoA N-acyltransferases (Nat)"/>
    <property type="match status" value="1"/>
</dbReference>
<feature type="domain" description="N-end aminoacyl transferase N-terminal" evidence="5">
    <location>
        <begin position="16"/>
        <end position="86"/>
    </location>
</feature>
<dbReference type="GO" id="GO:0005737">
    <property type="term" value="C:cytoplasm"/>
    <property type="evidence" value="ECO:0007669"/>
    <property type="project" value="UniProtKB-SubCell"/>
</dbReference>
<dbReference type="GO" id="GO:0071596">
    <property type="term" value="P:ubiquitin-dependent protein catabolic process via the N-end rule pathway"/>
    <property type="evidence" value="ECO:0007669"/>
    <property type="project" value="InterPro"/>
</dbReference>
<keyword evidence="1 4" id="KW-0963">Cytoplasm</keyword>
<dbReference type="Proteomes" id="UP000595278">
    <property type="component" value="Chromosome"/>
</dbReference>
<evidence type="ECO:0000259" key="6">
    <source>
        <dbReference type="Pfam" id="PF04377"/>
    </source>
</evidence>
<dbReference type="Pfam" id="PF04377">
    <property type="entry name" value="ATE_C"/>
    <property type="match status" value="1"/>
</dbReference>
<dbReference type="Pfam" id="PF04376">
    <property type="entry name" value="ATE_N"/>
    <property type="match status" value="1"/>
</dbReference>